<name>A0A8J6HNE2_TENMO</name>
<feature type="region of interest" description="Disordered" evidence="1">
    <location>
        <begin position="109"/>
        <end position="152"/>
    </location>
</feature>
<dbReference type="AlphaFoldDB" id="A0A8J6HNE2"/>
<evidence type="ECO:0000313" key="2">
    <source>
        <dbReference type="EMBL" id="KAH0817815.1"/>
    </source>
</evidence>
<keyword evidence="3" id="KW-1185">Reference proteome</keyword>
<reference evidence="2" key="1">
    <citation type="journal article" date="2020" name="J Insects Food Feed">
        <title>The yellow mealworm (Tenebrio molitor) genome: a resource for the emerging insects as food and feed industry.</title>
        <authorList>
            <person name="Eriksson T."/>
            <person name="Andere A."/>
            <person name="Kelstrup H."/>
            <person name="Emery V."/>
            <person name="Picard C."/>
        </authorList>
    </citation>
    <scope>NUCLEOTIDE SEQUENCE</scope>
    <source>
        <strain evidence="2">Stoneville</strain>
        <tissue evidence="2">Whole head</tissue>
    </source>
</reference>
<proteinExistence type="predicted"/>
<reference evidence="2" key="2">
    <citation type="submission" date="2021-08" db="EMBL/GenBank/DDBJ databases">
        <authorList>
            <person name="Eriksson T."/>
        </authorList>
    </citation>
    <scope>NUCLEOTIDE SEQUENCE</scope>
    <source>
        <strain evidence="2">Stoneville</strain>
        <tissue evidence="2">Whole head</tissue>
    </source>
</reference>
<sequence length="277" mass="30883">MEPETAEPKIKSLVMNDRIVRWEHRIKWARFTQKQTNRETANLPQTTHVPSGRRRVDDVRSAIFPIDSGIVTEPIQFTPPPHRTAENVAVYTACSSENGSNAGQNVEIETEPVNESGVDIRHRWDPVAARGKPPPPGRRTKGEPPSRRPWRRTKHCHTLPAAIIIVGTGKANSSTVRYSTRSFHDCLSTIGKCFVVGSATADGEERTPGTAALLVFRRTEKKTHTTSLRISDCVLTRRPSRAKKSQIENIQARSVTAFPHATGRSPVYIPADERTED</sequence>
<dbReference type="Proteomes" id="UP000719412">
    <property type="component" value="Unassembled WGS sequence"/>
</dbReference>
<gene>
    <name evidence="2" type="ORF">GEV33_004977</name>
</gene>
<dbReference type="EMBL" id="JABDTM020018805">
    <property type="protein sequence ID" value="KAH0817815.1"/>
    <property type="molecule type" value="Genomic_DNA"/>
</dbReference>
<accession>A0A8J6HNE2</accession>
<evidence type="ECO:0000256" key="1">
    <source>
        <dbReference type="SAM" id="MobiDB-lite"/>
    </source>
</evidence>
<comment type="caution">
    <text evidence="2">The sequence shown here is derived from an EMBL/GenBank/DDBJ whole genome shotgun (WGS) entry which is preliminary data.</text>
</comment>
<organism evidence="2 3">
    <name type="scientific">Tenebrio molitor</name>
    <name type="common">Yellow mealworm beetle</name>
    <dbReference type="NCBI Taxonomy" id="7067"/>
    <lineage>
        <taxon>Eukaryota</taxon>
        <taxon>Metazoa</taxon>
        <taxon>Ecdysozoa</taxon>
        <taxon>Arthropoda</taxon>
        <taxon>Hexapoda</taxon>
        <taxon>Insecta</taxon>
        <taxon>Pterygota</taxon>
        <taxon>Neoptera</taxon>
        <taxon>Endopterygota</taxon>
        <taxon>Coleoptera</taxon>
        <taxon>Polyphaga</taxon>
        <taxon>Cucujiformia</taxon>
        <taxon>Tenebrionidae</taxon>
        <taxon>Tenebrio</taxon>
    </lineage>
</organism>
<evidence type="ECO:0000313" key="3">
    <source>
        <dbReference type="Proteomes" id="UP000719412"/>
    </source>
</evidence>
<protein>
    <submittedName>
        <fullName evidence="2">Uncharacterized protein</fullName>
    </submittedName>
</protein>